<dbReference type="GO" id="GO:0005886">
    <property type="term" value="C:plasma membrane"/>
    <property type="evidence" value="ECO:0007669"/>
    <property type="project" value="UniProtKB-SubCell"/>
</dbReference>
<evidence type="ECO:0000256" key="4">
    <source>
        <dbReference type="ARBA" id="ARBA00023040"/>
    </source>
</evidence>
<keyword evidence="4" id="KW-0297">G-protein coupled receptor</keyword>
<sequence length="219" mass="24700">LVILPTAGPDIKYLFGFIRTQLSTTVTVILIFGPKFYRVIKGQGDVWDNRARARGVTASFSLNGVGPVYEEPQDLYQENEELKEEVQKLASQIEFMKIVHMEVNNRHLKPKHGGFFSQPTSNQSPVIKNIYMKFESTDSPGSRISPAAELVSEKNWFGAAQIYGVLLPKEMGEVILEFFELQIRGIRKALFGIEGTGACKRGKCCRRYTTVKPPFLLHD</sequence>
<keyword evidence="3" id="KW-1003">Cell membrane</keyword>
<protein>
    <submittedName>
        <fullName evidence="8">Probable G-protein coupled receptor CG31760</fullName>
    </submittedName>
</protein>
<dbReference type="AlphaFoldDB" id="A0A8X6KZD9"/>
<name>A0A8X6KZD9_TRICU</name>
<feature type="non-terminal residue" evidence="8">
    <location>
        <position position="1"/>
    </location>
</feature>
<comment type="similarity">
    <text evidence="2">Belongs to the G-protein coupled receptor 3 family.</text>
</comment>
<evidence type="ECO:0000256" key="7">
    <source>
        <dbReference type="ARBA" id="ARBA00023224"/>
    </source>
</evidence>
<evidence type="ECO:0000256" key="5">
    <source>
        <dbReference type="ARBA" id="ARBA00023170"/>
    </source>
</evidence>
<gene>
    <name evidence="8" type="primary">CG31760</name>
    <name evidence="8" type="ORF">TNCT_407001</name>
</gene>
<dbReference type="InterPro" id="IPR043458">
    <property type="entry name" value="GPR158/179"/>
</dbReference>
<comment type="caution">
    <text evidence="8">The sequence shown here is derived from an EMBL/GenBank/DDBJ whole genome shotgun (WGS) entry which is preliminary data.</text>
</comment>
<evidence type="ECO:0000313" key="8">
    <source>
        <dbReference type="EMBL" id="GFQ89776.1"/>
    </source>
</evidence>
<dbReference type="GO" id="GO:0004930">
    <property type="term" value="F:G protein-coupled receptor activity"/>
    <property type="evidence" value="ECO:0007669"/>
    <property type="project" value="UniProtKB-KW"/>
</dbReference>
<dbReference type="EMBL" id="BMAO01003715">
    <property type="protein sequence ID" value="GFQ89776.1"/>
    <property type="molecule type" value="Genomic_DNA"/>
</dbReference>
<proteinExistence type="inferred from homology"/>
<dbReference type="PANTHER" id="PTHR32546">
    <property type="entry name" value="G-PROTEIN COUPLED RECEPTOR 158-RELATED"/>
    <property type="match status" value="1"/>
</dbReference>
<evidence type="ECO:0000256" key="3">
    <source>
        <dbReference type="ARBA" id="ARBA00022475"/>
    </source>
</evidence>
<keyword evidence="3" id="KW-0472">Membrane</keyword>
<accession>A0A8X6KZD9</accession>
<keyword evidence="7" id="KW-0807">Transducer</keyword>
<reference evidence="8" key="1">
    <citation type="submission" date="2020-07" db="EMBL/GenBank/DDBJ databases">
        <title>Multicomponent nature underlies the extraordinary mechanical properties of spider dragline silk.</title>
        <authorList>
            <person name="Kono N."/>
            <person name="Nakamura H."/>
            <person name="Mori M."/>
            <person name="Yoshida Y."/>
            <person name="Ohtoshi R."/>
            <person name="Malay A.D."/>
            <person name="Moran D.A.P."/>
            <person name="Tomita M."/>
            <person name="Numata K."/>
            <person name="Arakawa K."/>
        </authorList>
    </citation>
    <scope>NUCLEOTIDE SEQUENCE</scope>
</reference>
<dbReference type="Proteomes" id="UP000887116">
    <property type="component" value="Unassembled WGS sequence"/>
</dbReference>
<keyword evidence="9" id="KW-1185">Reference proteome</keyword>
<keyword evidence="5 8" id="KW-0675">Receptor</keyword>
<organism evidence="8 9">
    <name type="scientific">Trichonephila clavata</name>
    <name type="common">Joro spider</name>
    <name type="synonym">Nephila clavata</name>
    <dbReference type="NCBI Taxonomy" id="2740835"/>
    <lineage>
        <taxon>Eukaryota</taxon>
        <taxon>Metazoa</taxon>
        <taxon>Ecdysozoa</taxon>
        <taxon>Arthropoda</taxon>
        <taxon>Chelicerata</taxon>
        <taxon>Arachnida</taxon>
        <taxon>Araneae</taxon>
        <taxon>Araneomorphae</taxon>
        <taxon>Entelegynae</taxon>
        <taxon>Araneoidea</taxon>
        <taxon>Nephilidae</taxon>
        <taxon>Trichonephila</taxon>
    </lineage>
</organism>
<comment type="subcellular location">
    <subcellularLocation>
        <location evidence="1">Cell membrane</location>
        <topology evidence="1">Multi-pass membrane protein</topology>
    </subcellularLocation>
</comment>
<dbReference type="PANTHER" id="PTHR32546:SF16">
    <property type="entry name" value="G-PROTEIN COUPLED RECEPTOR CG31760-RELATED"/>
    <property type="match status" value="1"/>
</dbReference>
<evidence type="ECO:0000313" key="9">
    <source>
        <dbReference type="Proteomes" id="UP000887116"/>
    </source>
</evidence>
<evidence type="ECO:0000256" key="2">
    <source>
        <dbReference type="ARBA" id="ARBA00007242"/>
    </source>
</evidence>
<dbReference type="OrthoDB" id="2129233at2759"/>
<evidence type="ECO:0000256" key="6">
    <source>
        <dbReference type="ARBA" id="ARBA00023180"/>
    </source>
</evidence>
<keyword evidence="6" id="KW-0325">Glycoprotein</keyword>
<evidence type="ECO:0000256" key="1">
    <source>
        <dbReference type="ARBA" id="ARBA00004651"/>
    </source>
</evidence>